<feature type="transmembrane region" description="Helical" evidence="1">
    <location>
        <begin position="21"/>
        <end position="45"/>
    </location>
</feature>
<keyword evidence="1" id="KW-0812">Transmembrane</keyword>
<dbReference type="Proteomes" id="UP000712157">
    <property type="component" value="Unassembled WGS sequence"/>
</dbReference>
<keyword evidence="3" id="KW-1185">Reference proteome</keyword>
<dbReference type="EMBL" id="JAHQCW010000042">
    <property type="protein sequence ID" value="MBU9738785.1"/>
    <property type="molecule type" value="Genomic_DNA"/>
</dbReference>
<keyword evidence="1" id="KW-0472">Membrane</keyword>
<sequence>MVNGWKKRKERADAQKGYTMIVVMCLMCLFVALSLSILLSATLIVSRANQSFAQEQSRISAITFSEWLKGQLGTDPGESAFCAKINEQLEDPSWMDYDPGTVGHGASETIKKTDAVLQPDDPAFPANEKFGHISTQVYWETSDRNDPDKLHCELVIVVKCEVDDQQYSITGRYEKTYRAVEQGQAVTKDDWLGTWSPSGRE</sequence>
<evidence type="ECO:0000256" key="1">
    <source>
        <dbReference type="SAM" id="Phobius"/>
    </source>
</evidence>
<gene>
    <name evidence="2" type="ORF">KTH89_19780</name>
</gene>
<evidence type="ECO:0000313" key="3">
    <source>
        <dbReference type="Proteomes" id="UP000712157"/>
    </source>
</evidence>
<proteinExistence type="predicted"/>
<evidence type="ECO:0000313" key="2">
    <source>
        <dbReference type="EMBL" id="MBU9738785.1"/>
    </source>
</evidence>
<comment type="caution">
    <text evidence="2">The sequence shown here is derived from an EMBL/GenBank/DDBJ whole genome shotgun (WGS) entry which is preliminary data.</text>
</comment>
<organism evidence="2 3">
    <name type="scientific">Diplocloster agilis</name>
    <dbReference type="NCBI Taxonomy" id="2850323"/>
    <lineage>
        <taxon>Bacteria</taxon>
        <taxon>Bacillati</taxon>
        <taxon>Bacillota</taxon>
        <taxon>Clostridia</taxon>
        <taxon>Lachnospirales</taxon>
        <taxon>Lachnospiraceae</taxon>
        <taxon>Diplocloster</taxon>
    </lineage>
</organism>
<protein>
    <submittedName>
        <fullName evidence="2">Uncharacterized protein</fullName>
    </submittedName>
</protein>
<keyword evidence="1" id="KW-1133">Transmembrane helix</keyword>
<accession>A0A949K0R6</accession>
<name>A0A949K0R6_9FIRM</name>
<reference evidence="2" key="1">
    <citation type="submission" date="2021-06" db="EMBL/GenBank/DDBJ databases">
        <title>Description of novel taxa of the family Lachnospiraceae.</title>
        <authorList>
            <person name="Chaplin A.V."/>
            <person name="Sokolova S.R."/>
            <person name="Pikina A.P."/>
            <person name="Korzhanova M."/>
            <person name="Belova V."/>
            <person name="Korostin D."/>
            <person name="Efimov B.A."/>
        </authorList>
    </citation>
    <scope>NUCLEOTIDE SEQUENCE</scope>
    <source>
        <strain evidence="2">ASD5720</strain>
    </source>
</reference>
<dbReference type="RefSeq" id="WP_238722840.1">
    <property type="nucleotide sequence ID" value="NZ_JAHQCW010000042.1"/>
</dbReference>
<dbReference type="AlphaFoldDB" id="A0A949K0R6"/>